<name>A0A8C9LXJ8_9PRIM</name>
<evidence type="ECO:0000256" key="1">
    <source>
        <dbReference type="SAM" id="MobiDB-lite"/>
    </source>
</evidence>
<sequence>MTAAESLAVASSENTPSRRLGVGFTRTGTTGETCWNCFLSFFLSFLRQSQALLPRLECSGVILAHCNLHLLVARSQLTATSASWVQVILLPQLPK</sequence>
<proteinExistence type="predicted"/>
<reference evidence="2" key="1">
    <citation type="submission" date="2025-08" db="UniProtKB">
        <authorList>
            <consortium name="Ensembl"/>
        </authorList>
    </citation>
    <scope>IDENTIFICATION</scope>
</reference>
<dbReference type="Proteomes" id="UP000694416">
    <property type="component" value="Unplaced"/>
</dbReference>
<reference evidence="2" key="2">
    <citation type="submission" date="2025-09" db="UniProtKB">
        <authorList>
            <consortium name="Ensembl"/>
        </authorList>
    </citation>
    <scope>IDENTIFICATION</scope>
</reference>
<keyword evidence="3" id="KW-1185">Reference proteome</keyword>
<feature type="region of interest" description="Disordered" evidence="1">
    <location>
        <begin position="1"/>
        <end position="22"/>
    </location>
</feature>
<dbReference type="AlphaFoldDB" id="A0A8C9LXJ8"/>
<evidence type="ECO:0000313" key="3">
    <source>
        <dbReference type="Proteomes" id="UP000694416"/>
    </source>
</evidence>
<evidence type="ECO:0000313" key="2">
    <source>
        <dbReference type="Ensembl" id="ENSPTEP00000036701.1"/>
    </source>
</evidence>
<organism evidence="2 3">
    <name type="scientific">Piliocolobus tephrosceles</name>
    <name type="common">Ugandan red Colobus</name>
    <dbReference type="NCBI Taxonomy" id="591936"/>
    <lineage>
        <taxon>Eukaryota</taxon>
        <taxon>Metazoa</taxon>
        <taxon>Chordata</taxon>
        <taxon>Craniata</taxon>
        <taxon>Vertebrata</taxon>
        <taxon>Euteleostomi</taxon>
        <taxon>Mammalia</taxon>
        <taxon>Eutheria</taxon>
        <taxon>Euarchontoglires</taxon>
        <taxon>Primates</taxon>
        <taxon>Haplorrhini</taxon>
        <taxon>Catarrhini</taxon>
        <taxon>Cercopithecidae</taxon>
        <taxon>Colobinae</taxon>
        <taxon>Piliocolobus</taxon>
    </lineage>
</organism>
<protein>
    <submittedName>
        <fullName evidence="2">Uncharacterized protein</fullName>
    </submittedName>
</protein>
<accession>A0A8C9LXJ8</accession>
<dbReference type="Ensembl" id="ENSPTET00000049741.1">
    <property type="protein sequence ID" value="ENSPTEP00000036701.1"/>
    <property type="gene ID" value="ENSPTEG00000034437.1"/>
</dbReference>